<dbReference type="PROSITE" id="PS51257">
    <property type="entry name" value="PROKAR_LIPOPROTEIN"/>
    <property type="match status" value="1"/>
</dbReference>
<feature type="transmembrane region" description="Helical" evidence="1">
    <location>
        <begin position="94"/>
        <end position="114"/>
    </location>
</feature>
<evidence type="ECO:0008006" key="4">
    <source>
        <dbReference type="Google" id="ProtNLM"/>
    </source>
</evidence>
<organism evidence="2 3">
    <name type="scientific">Stenotrophomonas panacihumi</name>
    <dbReference type="NCBI Taxonomy" id="676599"/>
    <lineage>
        <taxon>Bacteria</taxon>
        <taxon>Pseudomonadati</taxon>
        <taxon>Pseudomonadota</taxon>
        <taxon>Gammaproteobacteria</taxon>
        <taxon>Lysobacterales</taxon>
        <taxon>Lysobacteraceae</taxon>
        <taxon>Stenotrophomonas</taxon>
    </lineage>
</organism>
<name>A0A0R0AW81_9GAMM</name>
<dbReference type="STRING" id="676599.ARC20_06225"/>
<proteinExistence type="predicted"/>
<protein>
    <recommendedName>
        <fullName evidence="4">GNAT family acetyltransferase</fullName>
    </recommendedName>
</protein>
<sequence>MKIFEQVFRGGHVVVIVFFVACAAGLVAMAGYELWHGFTPGIEQSTRDRFNTVLEAIGMLTVALVTLELAQTIFEEEVMRDVKVSGPTRVRRYLSRFFVVIVIALAIETLVSIFELMHEDPRQLPYAAAVGACTAMLLVAWGLFVRLNRSAEELEPEAMEEAKREDHKVA</sequence>
<comment type="caution">
    <text evidence="2">The sequence shown here is derived from an EMBL/GenBank/DDBJ whole genome shotgun (WGS) entry which is preliminary data.</text>
</comment>
<gene>
    <name evidence="2" type="ORF">ARC20_06225</name>
</gene>
<feature type="transmembrane region" description="Helical" evidence="1">
    <location>
        <begin position="52"/>
        <end position="74"/>
    </location>
</feature>
<dbReference type="OrthoDB" id="5985722at2"/>
<evidence type="ECO:0000313" key="3">
    <source>
        <dbReference type="Proteomes" id="UP000051802"/>
    </source>
</evidence>
<dbReference type="Proteomes" id="UP000051802">
    <property type="component" value="Unassembled WGS sequence"/>
</dbReference>
<feature type="transmembrane region" description="Helical" evidence="1">
    <location>
        <begin position="12"/>
        <end position="32"/>
    </location>
</feature>
<keyword evidence="3" id="KW-1185">Reference proteome</keyword>
<keyword evidence="1" id="KW-0812">Transmembrane</keyword>
<dbReference type="RefSeq" id="WP_057645358.1">
    <property type="nucleotide sequence ID" value="NZ_LLXU01000058.1"/>
</dbReference>
<dbReference type="AlphaFoldDB" id="A0A0R0AW81"/>
<reference evidence="2 3" key="1">
    <citation type="submission" date="2015-10" db="EMBL/GenBank/DDBJ databases">
        <title>Genome sequencing and analysis of members of genus Stenotrophomonas.</title>
        <authorList>
            <person name="Patil P.P."/>
            <person name="Midha S."/>
            <person name="Patil P.B."/>
        </authorList>
    </citation>
    <scope>NUCLEOTIDE SEQUENCE [LARGE SCALE GENOMIC DNA]</scope>
    <source>
        <strain evidence="2 3">JCM 16536</strain>
    </source>
</reference>
<dbReference type="EMBL" id="LLXU01000058">
    <property type="protein sequence ID" value="KRG45998.1"/>
    <property type="molecule type" value="Genomic_DNA"/>
</dbReference>
<evidence type="ECO:0000313" key="2">
    <source>
        <dbReference type="EMBL" id="KRG45998.1"/>
    </source>
</evidence>
<evidence type="ECO:0000256" key="1">
    <source>
        <dbReference type="SAM" id="Phobius"/>
    </source>
</evidence>
<accession>A0A0R0AW81</accession>
<keyword evidence="1" id="KW-0472">Membrane</keyword>
<keyword evidence="1" id="KW-1133">Transmembrane helix</keyword>
<feature type="transmembrane region" description="Helical" evidence="1">
    <location>
        <begin position="126"/>
        <end position="145"/>
    </location>
</feature>